<dbReference type="InterPro" id="IPR022346">
    <property type="entry name" value="T2SS_GspH"/>
</dbReference>
<evidence type="ECO:0000259" key="12">
    <source>
        <dbReference type="Pfam" id="PF12019"/>
    </source>
</evidence>
<reference evidence="13 14" key="1">
    <citation type="submission" date="2023-10" db="EMBL/GenBank/DDBJ databases">
        <title>Two novel species belonging to the OM43/NOR5 clade.</title>
        <authorList>
            <person name="Park M."/>
        </authorList>
    </citation>
    <scope>NUCLEOTIDE SEQUENCE [LARGE SCALE GENOMIC DNA]</scope>
    <source>
        <strain evidence="13 14">IMCC45268</strain>
    </source>
</reference>
<evidence type="ECO:0000256" key="4">
    <source>
        <dbReference type="ARBA" id="ARBA00022481"/>
    </source>
</evidence>
<feature type="domain" description="General secretion pathway GspH" evidence="12">
    <location>
        <begin position="74"/>
        <end position="201"/>
    </location>
</feature>
<evidence type="ECO:0000256" key="5">
    <source>
        <dbReference type="ARBA" id="ARBA00022519"/>
    </source>
</evidence>
<evidence type="ECO:0000256" key="7">
    <source>
        <dbReference type="ARBA" id="ARBA00022989"/>
    </source>
</evidence>
<keyword evidence="8 11" id="KW-0472">Membrane</keyword>
<dbReference type="PROSITE" id="PS00409">
    <property type="entry name" value="PROKAR_NTER_METHYL"/>
    <property type="match status" value="1"/>
</dbReference>
<evidence type="ECO:0000256" key="2">
    <source>
        <dbReference type="ARBA" id="ARBA00021549"/>
    </source>
</evidence>
<dbReference type="Proteomes" id="UP001626549">
    <property type="component" value="Chromosome"/>
</dbReference>
<comment type="similarity">
    <text evidence="9">Belongs to the GSP H family.</text>
</comment>
<keyword evidence="7 11" id="KW-1133">Transmembrane helix</keyword>
<keyword evidence="6 11" id="KW-0812">Transmembrane</keyword>
<evidence type="ECO:0000313" key="14">
    <source>
        <dbReference type="Proteomes" id="UP001626549"/>
    </source>
</evidence>
<evidence type="ECO:0000256" key="9">
    <source>
        <dbReference type="ARBA" id="ARBA00025772"/>
    </source>
</evidence>
<feature type="transmembrane region" description="Helical" evidence="11">
    <location>
        <begin position="38"/>
        <end position="62"/>
    </location>
</feature>
<keyword evidence="14" id="KW-1185">Reference proteome</keyword>
<comment type="subcellular location">
    <subcellularLocation>
        <location evidence="1">Cell inner membrane</location>
        <topology evidence="1">Single-pass membrane protein</topology>
    </subcellularLocation>
</comment>
<evidence type="ECO:0000256" key="6">
    <source>
        <dbReference type="ARBA" id="ARBA00022692"/>
    </source>
</evidence>
<evidence type="ECO:0000313" key="13">
    <source>
        <dbReference type="EMBL" id="WOJ96492.1"/>
    </source>
</evidence>
<dbReference type="Pfam" id="PF12019">
    <property type="entry name" value="GspH"/>
    <property type="match status" value="1"/>
</dbReference>
<keyword evidence="5" id="KW-0997">Cell inner membrane</keyword>
<dbReference type="NCBIfam" id="TIGR02532">
    <property type="entry name" value="IV_pilin_GFxxxE"/>
    <property type="match status" value="1"/>
</dbReference>
<protein>
    <recommendedName>
        <fullName evidence="2">Type II secretion system protein H</fullName>
    </recommendedName>
    <alternativeName>
        <fullName evidence="10">General secretion pathway protein H</fullName>
    </alternativeName>
</protein>
<dbReference type="SUPFAM" id="SSF54523">
    <property type="entry name" value="Pili subunits"/>
    <property type="match status" value="1"/>
</dbReference>
<keyword evidence="4" id="KW-0488">Methylation</keyword>
<sequence>MKKCPYSYALPLAFSGSQLSRAEALARPTFVCAKGQSGFTLIELMMVLVLIAVLLGVGGPSFQSSLQRNRLQSAVNTVATALSFARAEAVIRSQPVSICPTIDTSSCSGSNWETGWLIFVDNNEGGGGAASDGTLNGGEELLRIGEPAPQGVTVRTVNFPSTAAIVFTDSGRVLQNISGTVTVCDERGVNEARALVVEVSGQARRAVDTDGNGVVEDDTVTAVTCP</sequence>
<evidence type="ECO:0000256" key="10">
    <source>
        <dbReference type="ARBA" id="ARBA00030775"/>
    </source>
</evidence>
<organism evidence="13 14">
    <name type="scientific">Congregibacter brevis</name>
    <dbReference type="NCBI Taxonomy" id="3081201"/>
    <lineage>
        <taxon>Bacteria</taxon>
        <taxon>Pseudomonadati</taxon>
        <taxon>Pseudomonadota</taxon>
        <taxon>Gammaproteobacteria</taxon>
        <taxon>Cellvibrionales</taxon>
        <taxon>Halieaceae</taxon>
        <taxon>Congregibacter</taxon>
    </lineage>
</organism>
<dbReference type="Gene3D" id="3.55.40.10">
    <property type="entry name" value="minor pseudopilin epsh domain"/>
    <property type="match status" value="1"/>
</dbReference>
<accession>A0ABZ0IAD1</accession>
<keyword evidence="3" id="KW-1003">Cell membrane</keyword>
<dbReference type="RefSeq" id="WP_407327169.1">
    <property type="nucleotide sequence ID" value="NZ_CP136865.1"/>
</dbReference>
<dbReference type="EMBL" id="CP136865">
    <property type="protein sequence ID" value="WOJ96492.1"/>
    <property type="molecule type" value="Genomic_DNA"/>
</dbReference>
<proteinExistence type="inferred from homology"/>
<dbReference type="Pfam" id="PF07963">
    <property type="entry name" value="N_methyl"/>
    <property type="match status" value="1"/>
</dbReference>
<dbReference type="InterPro" id="IPR045584">
    <property type="entry name" value="Pilin-like"/>
</dbReference>
<evidence type="ECO:0000256" key="11">
    <source>
        <dbReference type="SAM" id="Phobius"/>
    </source>
</evidence>
<name>A0ABZ0IAD1_9GAMM</name>
<gene>
    <name evidence="13" type="ORF">R0137_14760</name>
</gene>
<evidence type="ECO:0000256" key="1">
    <source>
        <dbReference type="ARBA" id="ARBA00004377"/>
    </source>
</evidence>
<evidence type="ECO:0000256" key="8">
    <source>
        <dbReference type="ARBA" id="ARBA00023136"/>
    </source>
</evidence>
<dbReference type="InterPro" id="IPR012902">
    <property type="entry name" value="N_methyl_site"/>
</dbReference>
<evidence type="ECO:0000256" key="3">
    <source>
        <dbReference type="ARBA" id="ARBA00022475"/>
    </source>
</evidence>